<gene>
    <name evidence="2" type="ORF">IT779_18145</name>
</gene>
<reference evidence="2" key="1">
    <citation type="submission" date="2020-11" db="EMBL/GenBank/DDBJ databases">
        <title>Nocardia NEAU-351.nov., a novel actinomycete isolated from the cow dung.</title>
        <authorList>
            <person name="Zhang X."/>
        </authorList>
    </citation>
    <scope>NUCLEOTIDE SEQUENCE</scope>
    <source>
        <strain evidence="2">NEAU-351</strain>
    </source>
</reference>
<dbReference type="Proteomes" id="UP000655751">
    <property type="component" value="Unassembled WGS sequence"/>
</dbReference>
<keyword evidence="3" id="KW-1185">Reference proteome</keyword>
<accession>A0A931N1C0</accession>
<dbReference type="EMBL" id="JADMLG010000007">
    <property type="protein sequence ID" value="MBH0778205.1"/>
    <property type="molecule type" value="Genomic_DNA"/>
</dbReference>
<evidence type="ECO:0000313" key="2">
    <source>
        <dbReference type="EMBL" id="MBH0778205.1"/>
    </source>
</evidence>
<sequence>MKLRSFLQRRHADQVPLLPSRDPEESADTGKHIVRRAKSNAREEKLERLLTPDEREIVEQHRL</sequence>
<dbReference type="AlphaFoldDB" id="A0A931N1C0"/>
<evidence type="ECO:0000313" key="3">
    <source>
        <dbReference type="Proteomes" id="UP000655751"/>
    </source>
</evidence>
<protein>
    <submittedName>
        <fullName evidence="2">Uncharacterized protein</fullName>
    </submittedName>
</protein>
<name>A0A931N1C0_9NOCA</name>
<proteinExistence type="predicted"/>
<organism evidence="2 3">
    <name type="scientific">Nocardia bovistercoris</name>
    <dbReference type="NCBI Taxonomy" id="2785916"/>
    <lineage>
        <taxon>Bacteria</taxon>
        <taxon>Bacillati</taxon>
        <taxon>Actinomycetota</taxon>
        <taxon>Actinomycetes</taxon>
        <taxon>Mycobacteriales</taxon>
        <taxon>Nocardiaceae</taxon>
        <taxon>Nocardia</taxon>
    </lineage>
</organism>
<feature type="region of interest" description="Disordered" evidence="1">
    <location>
        <begin position="1"/>
        <end position="47"/>
    </location>
</feature>
<feature type="compositionally biased region" description="Basic and acidic residues" evidence="1">
    <location>
        <begin position="21"/>
        <end position="31"/>
    </location>
</feature>
<comment type="caution">
    <text evidence="2">The sequence shown here is derived from an EMBL/GenBank/DDBJ whole genome shotgun (WGS) entry which is preliminary data.</text>
</comment>
<evidence type="ECO:0000256" key="1">
    <source>
        <dbReference type="SAM" id="MobiDB-lite"/>
    </source>
</evidence>
<dbReference type="RefSeq" id="WP_196150528.1">
    <property type="nucleotide sequence ID" value="NZ_JADMLG010000007.1"/>
</dbReference>